<dbReference type="Proteomes" id="UP000629098">
    <property type="component" value="Unassembled WGS sequence"/>
</dbReference>
<proteinExistence type="predicted"/>
<comment type="caution">
    <text evidence="1">The sequence shown here is derived from an EMBL/GenBank/DDBJ whole genome shotgun (WGS) entry which is preliminary data.</text>
</comment>
<organism evidence="1 2">
    <name type="scientific">Iningainema tapete BLCC-T55</name>
    <dbReference type="NCBI Taxonomy" id="2748662"/>
    <lineage>
        <taxon>Bacteria</taxon>
        <taxon>Bacillati</taxon>
        <taxon>Cyanobacteriota</taxon>
        <taxon>Cyanophyceae</taxon>
        <taxon>Nostocales</taxon>
        <taxon>Scytonemataceae</taxon>
        <taxon>Iningainema tapete</taxon>
    </lineage>
</organism>
<protein>
    <submittedName>
        <fullName evidence="1">Uncharacterized protein</fullName>
    </submittedName>
</protein>
<dbReference type="RefSeq" id="WP_190825249.1">
    <property type="nucleotide sequence ID" value="NZ_CAWPPI010000009.1"/>
</dbReference>
<sequence>MLPQASTESEILATVEAVASGLVVLHPDVVEYLLPLTESSWRSKVVMNPVPKLLLLVYDYVKLCFKTSILTWRLTE</sequence>
<evidence type="ECO:0000313" key="2">
    <source>
        <dbReference type="Proteomes" id="UP000629098"/>
    </source>
</evidence>
<gene>
    <name evidence="1" type="ORF">ICL16_00935</name>
</gene>
<dbReference type="AlphaFoldDB" id="A0A8J6XCS0"/>
<name>A0A8J6XCS0_9CYAN</name>
<evidence type="ECO:0000313" key="1">
    <source>
        <dbReference type="EMBL" id="MBD2770723.1"/>
    </source>
</evidence>
<keyword evidence="2" id="KW-1185">Reference proteome</keyword>
<dbReference type="EMBL" id="JACXAE010000009">
    <property type="protein sequence ID" value="MBD2770723.1"/>
    <property type="molecule type" value="Genomic_DNA"/>
</dbReference>
<accession>A0A8J6XCS0</accession>
<reference evidence="1" key="1">
    <citation type="submission" date="2020-09" db="EMBL/GenBank/DDBJ databases">
        <title>Iningainema tapete sp. nov. (Scytonemataceae, Cyanobacteria) from greenhouses in central Florida (USA) produces two types of nodularin with biosynthetic potential for microcystin-LR and anabaenopeptins.</title>
        <authorList>
            <person name="Berthold D.E."/>
            <person name="Lefler F.W."/>
            <person name="Huang I.-S."/>
            <person name="Abdulla H."/>
            <person name="Zimba P.V."/>
            <person name="Laughinghouse H.D. IV."/>
        </authorList>
    </citation>
    <scope>NUCLEOTIDE SEQUENCE</scope>
    <source>
        <strain evidence="1">BLCCT55</strain>
    </source>
</reference>